<dbReference type="GO" id="GO:0015074">
    <property type="term" value="P:DNA integration"/>
    <property type="evidence" value="ECO:0007669"/>
    <property type="project" value="UniProtKB-KW"/>
</dbReference>
<organism evidence="6 7">
    <name type="scientific">Novacetimonas hansenii</name>
    <name type="common">Komagataeibacter hansenii</name>
    <dbReference type="NCBI Taxonomy" id="436"/>
    <lineage>
        <taxon>Bacteria</taxon>
        <taxon>Pseudomonadati</taxon>
        <taxon>Pseudomonadota</taxon>
        <taxon>Alphaproteobacteria</taxon>
        <taxon>Acetobacterales</taxon>
        <taxon>Acetobacteraceae</taxon>
        <taxon>Novacetimonas</taxon>
    </lineage>
</organism>
<dbReference type="RefSeq" id="WP_247067291.1">
    <property type="nucleotide sequence ID" value="NZ_CP094848.1"/>
</dbReference>
<protein>
    <submittedName>
        <fullName evidence="6">Site-specific integrase</fullName>
    </submittedName>
</protein>
<evidence type="ECO:0000256" key="1">
    <source>
        <dbReference type="ARBA" id="ARBA00008857"/>
    </source>
</evidence>
<dbReference type="Proteomes" id="UP001202887">
    <property type="component" value="Unassembled WGS sequence"/>
</dbReference>
<dbReference type="PROSITE" id="PS51898">
    <property type="entry name" value="TYR_RECOMBINASE"/>
    <property type="match status" value="1"/>
</dbReference>
<evidence type="ECO:0000256" key="2">
    <source>
        <dbReference type="ARBA" id="ARBA00022908"/>
    </source>
</evidence>
<accession>A0AAW5EUD9</accession>
<evidence type="ECO:0000313" key="7">
    <source>
        <dbReference type="Proteomes" id="UP001202887"/>
    </source>
</evidence>
<evidence type="ECO:0000256" key="4">
    <source>
        <dbReference type="ARBA" id="ARBA00023172"/>
    </source>
</evidence>
<feature type="domain" description="Tyr recombinase" evidence="5">
    <location>
        <begin position="201"/>
        <end position="405"/>
    </location>
</feature>
<keyword evidence="3" id="KW-0238">DNA-binding</keyword>
<dbReference type="InterPro" id="IPR002104">
    <property type="entry name" value="Integrase_catalytic"/>
</dbReference>
<dbReference type="GO" id="GO:0006310">
    <property type="term" value="P:DNA recombination"/>
    <property type="evidence" value="ECO:0007669"/>
    <property type="project" value="UniProtKB-KW"/>
</dbReference>
<sequence length="411" mass="47043">MEKHSPKHSDIALPQKEWAIFRRPGTQNWSVRFSLPGQGQIRASLKTRDESEANKLAAKTYYAALTRAEAGLDARAKTVAQVVEEYVKAKPLKETHKAFLHRYVVDFCGRKEASHLTTRTLSGFVPWRKTYWITGPGKDISLITYTRAGKTISRAPQRIQPSNSTLAWEMGILSKFVTYCRDHGYVAALPSLERVRAQDNARPSFSTDEIQLLQSTAFQRIIEAQHHPRVMFDRTMLCAYIGIMVGTGMRPTEAQKMKWGDVLGFDVTKKLDGQNVTLRVYGKNRSREFIPQDTVLPNLDMIWTVQKTSWNRKPTPEDFIFADEAGNMVKSYNAGLNALLEACNLKKDFRGVVRSSYSFRHYYITHMLNQKVNIYDVARNCGTSVDMIERFYSHVTLESIRDRLRPKVTSF</sequence>
<dbReference type="InterPro" id="IPR011010">
    <property type="entry name" value="DNA_brk_join_enz"/>
</dbReference>
<evidence type="ECO:0000313" key="6">
    <source>
        <dbReference type="EMBL" id="MCJ8354473.1"/>
    </source>
</evidence>
<evidence type="ECO:0000259" key="5">
    <source>
        <dbReference type="PROSITE" id="PS51898"/>
    </source>
</evidence>
<dbReference type="SUPFAM" id="SSF56349">
    <property type="entry name" value="DNA breaking-rejoining enzymes"/>
    <property type="match status" value="1"/>
</dbReference>
<dbReference type="InterPro" id="IPR013762">
    <property type="entry name" value="Integrase-like_cat_sf"/>
</dbReference>
<keyword evidence="4" id="KW-0233">DNA recombination</keyword>
<reference evidence="6" key="1">
    <citation type="journal article" date="2021" name="Polymers (Basel)">
        <title>Highly Stretchable Bacterial Cellulose Produced by Komagataeibacter hansenii SI1.</title>
        <authorList>
            <person name="Cielecka I."/>
            <person name="Ryngajllo M."/>
            <person name="Maniukiewicz W."/>
            <person name="Bielecki S."/>
        </authorList>
    </citation>
    <scope>NUCLEOTIDE SEQUENCE</scope>
    <source>
        <strain evidence="6">SI1</strain>
    </source>
</reference>
<dbReference type="AlphaFoldDB" id="A0AAW5EUD9"/>
<comment type="similarity">
    <text evidence="1">Belongs to the 'phage' integrase family.</text>
</comment>
<dbReference type="PANTHER" id="PTHR30349">
    <property type="entry name" value="PHAGE INTEGRASE-RELATED"/>
    <property type="match status" value="1"/>
</dbReference>
<comment type="caution">
    <text evidence="6">The sequence shown here is derived from an EMBL/GenBank/DDBJ whole genome shotgun (WGS) entry which is preliminary data.</text>
</comment>
<keyword evidence="2" id="KW-0229">DNA integration</keyword>
<evidence type="ECO:0000256" key="3">
    <source>
        <dbReference type="ARBA" id="ARBA00023125"/>
    </source>
</evidence>
<name>A0AAW5EUD9_NOVHA</name>
<dbReference type="PANTHER" id="PTHR30349:SF41">
    <property type="entry name" value="INTEGRASE_RECOMBINASE PROTEIN MJ0367-RELATED"/>
    <property type="match status" value="1"/>
</dbReference>
<dbReference type="InterPro" id="IPR050090">
    <property type="entry name" value="Tyrosine_recombinase_XerCD"/>
</dbReference>
<dbReference type="CDD" id="cd00397">
    <property type="entry name" value="DNA_BRE_C"/>
    <property type="match status" value="1"/>
</dbReference>
<dbReference type="Gene3D" id="1.10.443.10">
    <property type="entry name" value="Intergrase catalytic core"/>
    <property type="match status" value="1"/>
</dbReference>
<dbReference type="EMBL" id="JAIBCX010000027">
    <property type="protein sequence ID" value="MCJ8354473.1"/>
    <property type="molecule type" value="Genomic_DNA"/>
</dbReference>
<gene>
    <name evidence="6" type="ORF">K1W68_10810</name>
</gene>
<proteinExistence type="inferred from homology"/>
<dbReference type="Pfam" id="PF00589">
    <property type="entry name" value="Phage_integrase"/>
    <property type="match status" value="1"/>
</dbReference>
<reference evidence="6" key="2">
    <citation type="submission" date="2022-03" db="EMBL/GenBank/DDBJ databases">
        <authorList>
            <person name="Ryngajllo M."/>
            <person name="Jacek P."/>
            <person name="Kubiak K."/>
        </authorList>
    </citation>
    <scope>NUCLEOTIDE SEQUENCE</scope>
    <source>
        <strain evidence="6">SI1</strain>
    </source>
</reference>
<dbReference type="GO" id="GO:0003677">
    <property type="term" value="F:DNA binding"/>
    <property type="evidence" value="ECO:0007669"/>
    <property type="project" value="UniProtKB-KW"/>
</dbReference>